<dbReference type="CDD" id="cd06257">
    <property type="entry name" value="DnaJ"/>
    <property type="match status" value="1"/>
</dbReference>
<protein>
    <submittedName>
        <fullName evidence="3">Predicted protein</fullName>
    </submittedName>
</protein>
<keyword evidence="2" id="KW-0812">Transmembrane</keyword>
<feature type="compositionally biased region" description="Gly residues" evidence="1">
    <location>
        <begin position="301"/>
        <end position="322"/>
    </location>
</feature>
<dbReference type="OrthoDB" id="666364at2759"/>
<reference evidence="3 4" key="1">
    <citation type="journal article" date="2009" name="Science">
        <title>Green evolution and dynamic adaptations revealed by genomes of the marine picoeukaryotes Micromonas.</title>
        <authorList>
            <person name="Worden A.Z."/>
            <person name="Lee J.H."/>
            <person name="Mock T."/>
            <person name="Rouze P."/>
            <person name="Simmons M.P."/>
            <person name="Aerts A.L."/>
            <person name="Allen A.E."/>
            <person name="Cuvelier M.L."/>
            <person name="Derelle E."/>
            <person name="Everett M.V."/>
            <person name="Foulon E."/>
            <person name="Grimwood J."/>
            <person name="Gundlach H."/>
            <person name="Henrissat B."/>
            <person name="Napoli C."/>
            <person name="McDonald S.M."/>
            <person name="Parker M.S."/>
            <person name="Rombauts S."/>
            <person name="Salamov A."/>
            <person name="Von Dassow P."/>
            <person name="Badger J.H."/>
            <person name="Coutinho P.M."/>
            <person name="Demir E."/>
            <person name="Dubchak I."/>
            <person name="Gentemann C."/>
            <person name="Eikrem W."/>
            <person name="Gready J.E."/>
            <person name="John U."/>
            <person name="Lanier W."/>
            <person name="Lindquist E.A."/>
            <person name="Lucas S."/>
            <person name="Mayer K.F."/>
            <person name="Moreau H."/>
            <person name="Not F."/>
            <person name="Otillar R."/>
            <person name="Panaud O."/>
            <person name="Pangilinan J."/>
            <person name="Paulsen I."/>
            <person name="Piegu B."/>
            <person name="Poliakov A."/>
            <person name="Robbens S."/>
            <person name="Schmutz J."/>
            <person name="Toulza E."/>
            <person name="Wyss T."/>
            <person name="Zelensky A."/>
            <person name="Zhou K."/>
            <person name="Armbrust E.V."/>
            <person name="Bhattacharya D."/>
            <person name="Goodenough U.W."/>
            <person name="Van de Peer Y."/>
            <person name="Grigoriev I.V."/>
        </authorList>
    </citation>
    <scope>NUCLEOTIDE SEQUENCE [LARGE SCALE GENOMIC DNA]</scope>
    <source>
        <strain evidence="3 4">CCMP1545</strain>
    </source>
</reference>
<dbReference type="AlphaFoldDB" id="C1N0D8"/>
<gene>
    <name evidence="3" type="ORF">MICPUCDRAFT_62797</name>
</gene>
<accession>C1N0D8</accession>
<dbReference type="InterPro" id="IPR001623">
    <property type="entry name" value="DnaJ_domain"/>
</dbReference>
<evidence type="ECO:0000256" key="1">
    <source>
        <dbReference type="SAM" id="MobiDB-lite"/>
    </source>
</evidence>
<keyword evidence="2" id="KW-0472">Membrane</keyword>
<dbReference type="EMBL" id="GG663744">
    <property type="protein sequence ID" value="EEH54247.1"/>
    <property type="molecule type" value="Genomic_DNA"/>
</dbReference>
<dbReference type="InterPro" id="IPR036869">
    <property type="entry name" value="J_dom_sf"/>
</dbReference>
<dbReference type="SUPFAM" id="SSF46565">
    <property type="entry name" value="Chaperone J-domain"/>
    <property type="match status" value="1"/>
</dbReference>
<organism evidence="4">
    <name type="scientific">Micromonas pusilla (strain CCMP1545)</name>
    <name type="common">Picoplanktonic green alga</name>
    <dbReference type="NCBI Taxonomy" id="564608"/>
    <lineage>
        <taxon>Eukaryota</taxon>
        <taxon>Viridiplantae</taxon>
        <taxon>Chlorophyta</taxon>
        <taxon>Mamiellophyceae</taxon>
        <taxon>Mamiellales</taxon>
        <taxon>Mamiellaceae</taxon>
        <taxon>Micromonas</taxon>
    </lineage>
</organism>
<proteinExistence type="predicted"/>
<dbReference type="Proteomes" id="UP000001876">
    <property type="component" value="Unassembled WGS sequence"/>
</dbReference>
<name>C1N0D8_MICPC</name>
<dbReference type="GeneID" id="9687056"/>
<dbReference type="KEGG" id="mpp:MICPUCDRAFT_62797"/>
<dbReference type="RefSeq" id="XP_003061617.1">
    <property type="nucleotide sequence ID" value="XM_003061571.1"/>
</dbReference>
<evidence type="ECO:0000313" key="4">
    <source>
        <dbReference type="Proteomes" id="UP000001876"/>
    </source>
</evidence>
<keyword evidence="4" id="KW-1185">Reference proteome</keyword>
<evidence type="ECO:0000313" key="3">
    <source>
        <dbReference type="EMBL" id="EEH54247.1"/>
    </source>
</evidence>
<sequence>MGYRRAAVRTHPDKHPPHLRDAAEANFKRLTASHKILLRVGRAIREEAESGDYAGAGAEKRSKLDAEKEEEARRVARLATVFSLNGLSGGFSRSAGHLPSEENRRRTRLDLERQLLGLLSRCGEEFKQRARRRRRNRIIRRCLAVALGVGFLFFVRKNAPPESAANEELRAMAESVRAAIRFMGHELATAVGRPQDGEEMADDLELAFLEGRMSVNPDGGLEVLIPDDETPGVYYKLNMSGTPDGSMRVWTEGEGGDQVDVVLGEDDDGVEREPAMGVFGVPVSEMVEGKGSVRFEDDDGGGGGGGGGAKKGGFFAGRFGGK</sequence>
<evidence type="ECO:0000256" key="2">
    <source>
        <dbReference type="SAM" id="Phobius"/>
    </source>
</evidence>
<dbReference type="OMA" id="YYKLNMS"/>
<keyword evidence="2" id="KW-1133">Transmembrane helix</keyword>
<feature type="region of interest" description="Disordered" evidence="1">
    <location>
        <begin position="292"/>
        <end position="322"/>
    </location>
</feature>
<feature type="transmembrane region" description="Helical" evidence="2">
    <location>
        <begin position="138"/>
        <end position="155"/>
    </location>
</feature>